<comment type="subcellular location">
    <subcellularLocation>
        <location evidence="1">Nucleus</location>
    </subcellularLocation>
</comment>
<dbReference type="Gene3D" id="3.30.160.60">
    <property type="entry name" value="Classic Zinc Finger"/>
    <property type="match status" value="4"/>
</dbReference>
<feature type="region of interest" description="Disordered" evidence="9">
    <location>
        <begin position="145"/>
        <end position="166"/>
    </location>
</feature>
<feature type="region of interest" description="Disordered" evidence="9">
    <location>
        <begin position="899"/>
        <end position="925"/>
    </location>
</feature>
<dbReference type="GeneID" id="108677399"/>
<keyword evidence="5" id="KW-0862">Zinc</keyword>
<dbReference type="SUPFAM" id="SSF57667">
    <property type="entry name" value="beta-beta-alpha zinc fingers"/>
    <property type="match status" value="2"/>
</dbReference>
<evidence type="ECO:0000256" key="8">
    <source>
        <dbReference type="PROSITE-ProRule" id="PRU00042"/>
    </source>
</evidence>
<keyword evidence="7" id="KW-0539">Nucleus</keyword>
<evidence type="ECO:0000256" key="1">
    <source>
        <dbReference type="ARBA" id="ARBA00004123"/>
    </source>
</evidence>
<feature type="compositionally biased region" description="Polar residues" evidence="9">
    <location>
        <begin position="491"/>
        <end position="500"/>
    </location>
</feature>
<evidence type="ECO:0000256" key="9">
    <source>
        <dbReference type="SAM" id="MobiDB-lite"/>
    </source>
</evidence>
<feature type="domain" description="C2H2-type" evidence="10">
    <location>
        <begin position="1393"/>
        <end position="1420"/>
    </location>
</feature>
<name>A0A8B7P587_HYAAZ</name>
<reference evidence="12" key="1">
    <citation type="submission" date="2025-08" db="UniProtKB">
        <authorList>
            <consortium name="RefSeq"/>
        </authorList>
    </citation>
    <scope>IDENTIFICATION</scope>
    <source>
        <tissue evidence="12">Whole organism</tissue>
    </source>
</reference>
<accession>A0A8B7P587</accession>
<feature type="compositionally biased region" description="Polar residues" evidence="9">
    <location>
        <begin position="911"/>
        <end position="925"/>
    </location>
</feature>
<gene>
    <name evidence="12" type="primary">LOC108677399</name>
</gene>
<feature type="compositionally biased region" description="Basic and acidic residues" evidence="9">
    <location>
        <begin position="899"/>
        <end position="910"/>
    </location>
</feature>
<feature type="domain" description="C2H2-type" evidence="10">
    <location>
        <begin position="1197"/>
        <end position="1224"/>
    </location>
</feature>
<dbReference type="OrthoDB" id="3561125at2759"/>
<dbReference type="Pfam" id="PF00096">
    <property type="entry name" value="zf-C2H2"/>
    <property type="match status" value="1"/>
</dbReference>
<evidence type="ECO:0000313" key="12">
    <source>
        <dbReference type="RefSeq" id="XP_018021102.1"/>
    </source>
</evidence>
<dbReference type="InterPro" id="IPR013087">
    <property type="entry name" value="Znf_C2H2_type"/>
</dbReference>
<feature type="region of interest" description="Disordered" evidence="9">
    <location>
        <begin position="1315"/>
        <end position="1342"/>
    </location>
</feature>
<dbReference type="SMART" id="SM00355">
    <property type="entry name" value="ZnF_C2H2"/>
    <property type="match status" value="5"/>
</dbReference>
<organism evidence="11 12">
    <name type="scientific">Hyalella azteca</name>
    <name type="common">Amphipod</name>
    <dbReference type="NCBI Taxonomy" id="294128"/>
    <lineage>
        <taxon>Eukaryota</taxon>
        <taxon>Metazoa</taxon>
        <taxon>Ecdysozoa</taxon>
        <taxon>Arthropoda</taxon>
        <taxon>Crustacea</taxon>
        <taxon>Multicrustacea</taxon>
        <taxon>Malacostraca</taxon>
        <taxon>Eumalacostraca</taxon>
        <taxon>Peracarida</taxon>
        <taxon>Amphipoda</taxon>
        <taxon>Senticaudata</taxon>
        <taxon>Talitrida</taxon>
        <taxon>Talitroidea</taxon>
        <taxon>Hyalellidae</taxon>
        <taxon>Hyalella</taxon>
    </lineage>
</organism>
<dbReference type="KEGG" id="hazt:108677399"/>
<dbReference type="FunFam" id="3.30.160.60:FF:000446">
    <property type="entry name" value="Zinc finger protein"/>
    <property type="match status" value="2"/>
</dbReference>
<protein>
    <submittedName>
        <fullName evidence="12">Uncharacterized protein LOC108677399</fullName>
    </submittedName>
</protein>
<feature type="region of interest" description="Disordered" evidence="9">
    <location>
        <begin position="491"/>
        <end position="556"/>
    </location>
</feature>
<feature type="domain" description="C2H2-type" evidence="10">
    <location>
        <begin position="1421"/>
        <end position="1448"/>
    </location>
</feature>
<evidence type="ECO:0000256" key="2">
    <source>
        <dbReference type="ARBA" id="ARBA00022723"/>
    </source>
</evidence>
<keyword evidence="6" id="KW-0238">DNA-binding</keyword>
<evidence type="ECO:0000313" key="11">
    <source>
        <dbReference type="Proteomes" id="UP000694843"/>
    </source>
</evidence>
<dbReference type="PANTHER" id="PTHR24392">
    <property type="entry name" value="ZINC FINGER PROTEIN"/>
    <property type="match status" value="1"/>
</dbReference>
<dbReference type="Proteomes" id="UP000694843">
    <property type="component" value="Unplaced"/>
</dbReference>
<evidence type="ECO:0000256" key="7">
    <source>
        <dbReference type="ARBA" id="ARBA00023242"/>
    </source>
</evidence>
<feature type="region of interest" description="Disordered" evidence="9">
    <location>
        <begin position="259"/>
        <end position="284"/>
    </location>
</feature>
<evidence type="ECO:0000259" key="10">
    <source>
        <dbReference type="PROSITE" id="PS50157"/>
    </source>
</evidence>
<evidence type="ECO:0000256" key="6">
    <source>
        <dbReference type="ARBA" id="ARBA00023125"/>
    </source>
</evidence>
<keyword evidence="3" id="KW-0677">Repeat</keyword>
<dbReference type="PROSITE" id="PS50157">
    <property type="entry name" value="ZINC_FINGER_C2H2_2"/>
    <property type="match status" value="4"/>
</dbReference>
<dbReference type="FunFam" id="3.30.160.60:FF:000145">
    <property type="entry name" value="Zinc finger protein 574"/>
    <property type="match status" value="1"/>
</dbReference>
<keyword evidence="2" id="KW-0479">Metal-binding</keyword>
<dbReference type="PANTHER" id="PTHR24392:SF31">
    <property type="entry name" value="C2H2-TYPE DOMAIN-CONTAINING PROTEIN"/>
    <property type="match status" value="1"/>
</dbReference>
<keyword evidence="11" id="KW-1185">Reference proteome</keyword>
<feature type="compositionally biased region" description="Basic and acidic residues" evidence="9">
    <location>
        <begin position="532"/>
        <end position="556"/>
    </location>
</feature>
<dbReference type="GO" id="GO:0008270">
    <property type="term" value="F:zinc ion binding"/>
    <property type="evidence" value="ECO:0007669"/>
    <property type="project" value="UniProtKB-KW"/>
</dbReference>
<evidence type="ECO:0000256" key="3">
    <source>
        <dbReference type="ARBA" id="ARBA00022737"/>
    </source>
</evidence>
<dbReference type="InterPro" id="IPR036236">
    <property type="entry name" value="Znf_C2H2_sf"/>
</dbReference>
<dbReference type="GO" id="GO:0005634">
    <property type="term" value="C:nucleus"/>
    <property type="evidence" value="ECO:0007669"/>
    <property type="project" value="UniProtKB-SubCell"/>
</dbReference>
<feature type="domain" description="C2H2-type" evidence="10">
    <location>
        <begin position="1225"/>
        <end position="1252"/>
    </location>
</feature>
<feature type="compositionally biased region" description="Basic residues" evidence="9">
    <location>
        <begin position="269"/>
        <end position="283"/>
    </location>
</feature>
<dbReference type="RefSeq" id="XP_018021102.1">
    <property type="nucleotide sequence ID" value="XM_018165613.2"/>
</dbReference>
<evidence type="ECO:0000256" key="5">
    <source>
        <dbReference type="ARBA" id="ARBA00022833"/>
    </source>
</evidence>
<proteinExistence type="predicted"/>
<keyword evidence="4 8" id="KW-0863">Zinc-finger</keyword>
<sequence length="1448" mass="162033">METAVTYNYDVIPSSRTHSNDCLKLDIGLRTHNHHDNMLFSPVSHKKPEQWLETVEKFSSSLHHRIFPLTPVTLSTSQNSLTQTSSLNRSPIQHLGKGHQPYLNGFDPKDAPFETEYSLSKKDLLENMGSIYNLKINPKTLQVNSVSKKKKKKVPTKKGTGAWSSPTLSVAPSEQCASLQILSDLHGAISDFSMKPELSLSKLSKSCSKKAGKKIKLVSQIDLVSESPPTTCESDALMTQGSTTDDVLQSPLKQFDAKQEETSTTNFKCPKKNSKGPVKRKPPKTIVRDSYKKNKHKNKSKFTVNLSTDSTQLTDKYLIDKRSFLESNALSLGSHAYSANDYFQHYISSELYEQYLKPRAEPSLGDLAWNNFIHHPERRMGADSLNALFKINATPDGDNILHQDLEPGEILRLQSNASSAFHRDINTDPHQFFRSSVAVPDLMYIYYSKFYETFHQLALQKEPTVEACPILSETNTNPSVSVPNLGSNKFSTDGVSSNIPRNPVEISHGCKPTKPQPTHKMESDHTIGISSRADKRKLQELDIPHNSDSTQERSKKQCIDSLHNEQEDRELMSQHANVKENFEPEVTDKQVSPLLLLRATLLAKKAMCSSNNPDNSGLCSSTNLLPRSSKAACDVGKSTSDGINTSAFPTALDLTSKLHESSTSLWNGKPLEQDDASNYAKNPLLQREILNNEAQSIDPAEKLNFDLKEANCSLRPTNCDTVGQEPDADELLTQRAMKLSEVPSCLFPQEKMSEIFEPLIDSKPSRSEVNKDDSIKLLDGNDDVMIETKGEDNTQEDTSNLINLRLNITAKINLIKLLQTLSSTLEQTEELNGSVKSENAQKEQLANSCDLLKEEEMHAGVEVDSTKLQVYGPILKIPKRDTLSSASCLPDGGCSDMKFDESHRKNEQQEVGKSSPNNVDNSKINYSLLPKDEPLTANESKLDSTAHASQEVMLGNDNLTVQNRTSSPASSVCTEELFEKSDSDELLKQFEELALTTEEHELLEKIEWRMWMERLAGTGLEFLVKDDPVSSKEFEDELDSDIDIILKNVRETISLQKQNILLKKNAEELQMTITTKANDADSDHVVENHSGKMVDCSGGMDTSASSDVLSEHSKPCLVEEVQDFDQEESKVGLEPADVSQPANNYLMAQTDNKEELIVSTLGWAEPDESRPLSSAHMLHWSYCRMTNHLLDPTRESFKCPLCNYKSPRKGHVERHILIHSGEKPYSCSECNYRSHTKDAMALHARVHSGHKKFICCRCNYATNRKIYLERHLALHDNDPTPCSRCTERPLTKKRDRVLDEAIDVEAVLNLQGELEAPVTAAESDSEGDEPSASSLPSEELDNNNDYTQLLACVKEEFDASQLGEDITLCGCQLFAAKSPDRKKGRVYSSDRPYPCSQCSYRATKKSLLDKHAKVHTGERPFPCPLCKYKASRKAHLLRHMRTHQKELE</sequence>
<dbReference type="GO" id="GO:0003677">
    <property type="term" value="F:DNA binding"/>
    <property type="evidence" value="ECO:0007669"/>
    <property type="project" value="UniProtKB-KW"/>
</dbReference>
<feature type="compositionally biased region" description="Basic residues" evidence="9">
    <location>
        <begin position="147"/>
        <end position="156"/>
    </location>
</feature>
<evidence type="ECO:0000256" key="4">
    <source>
        <dbReference type="ARBA" id="ARBA00022771"/>
    </source>
</evidence>